<gene>
    <name evidence="1" type="ORF">DHETER_LOCUS6962</name>
</gene>
<accession>A0ACA9MHX2</accession>
<dbReference type="EMBL" id="CAJVPU010009323">
    <property type="protein sequence ID" value="CAG8593646.1"/>
    <property type="molecule type" value="Genomic_DNA"/>
</dbReference>
<comment type="caution">
    <text evidence="1">The sequence shown here is derived from an EMBL/GenBank/DDBJ whole genome shotgun (WGS) entry which is preliminary data.</text>
</comment>
<organism evidence="1 2">
    <name type="scientific">Dentiscutata heterogama</name>
    <dbReference type="NCBI Taxonomy" id="1316150"/>
    <lineage>
        <taxon>Eukaryota</taxon>
        <taxon>Fungi</taxon>
        <taxon>Fungi incertae sedis</taxon>
        <taxon>Mucoromycota</taxon>
        <taxon>Glomeromycotina</taxon>
        <taxon>Glomeromycetes</taxon>
        <taxon>Diversisporales</taxon>
        <taxon>Gigasporaceae</taxon>
        <taxon>Dentiscutata</taxon>
    </lineage>
</organism>
<protein>
    <submittedName>
        <fullName evidence="1">5921_t:CDS:1</fullName>
    </submittedName>
</protein>
<name>A0ACA9MHX2_9GLOM</name>
<dbReference type="Proteomes" id="UP000789702">
    <property type="component" value="Unassembled WGS sequence"/>
</dbReference>
<reference evidence="1" key="1">
    <citation type="submission" date="2021-06" db="EMBL/GenBank/DDBJ databases">
        <authorList>
            <person name="Kallberg Y."/>
            <person name="Tangrot J."/>
            <person name="Rosling A."/>
        </authorList>
    </citation>
    <scope>NUCLEOTIDE SEQUENCE</scope>
    <source>
        <strain evidence="1">IL203A</strain>
    </source>
</reference>
<sequence length="174" mass="20373">MKTVNIPEMSLGIDNKNIFTKMKLKVKVMDAKRASNIEVLQSQVTIVKFTQLVHCYGNGNRTNKVEINVPSRYQKSDEGKCKTFRWLLDNGGCSNLKERHRDLLSKRHEGVRKRICWDRWIRRHGVVSREWRKLSLENNSVFLLLVLPCINIRTIIQNLETVKRKLGSRNQVKT</sequence>
<feature type="non-terminal residue" evidence="1">
    <location>
        <position position="174"/>
    </location>
</feature>
<evidence type="ECO:0000313" key="2">
    <source>
        <dbReference type="Proteomes" id="UP000789702"/>
    </source>
</evidence>
<keyword evidence="2" id="KW-1185">Reference proteome</keyword>
<proteinExistence type="predicted"/>
<evidence type="ECO:0000313" key="1">
    <source>
        <dbReference type="EMBL" id="CAG8593646.1"/>
    </source>
</evidence>